<proteinExistence type="predicted"/>
<gene>
    <name evidence="1" type="primary">ydhA</name>
</gene>
<organism evidence="1">
    <name type="scientific">Escherichia coli</name>
    <dbReference type="NCBI Taxonomy" id="562"/>
    <lineage>
        <taxon>Bacteria</taxon>
        <taxon>Pseudomonadati</taxon>
        <taxon>Pseudomonadota</taxon>
        <taxon>Gammaproteobacteria</taxon>
        <taxon>Enterobacterales</taxon>
        <taxon>Enterobacteriaceae</taxon>
        <taxon>Escherichia</taxon>
    </lineage>
</organism>
<reference evidence="1" key="1">
    <citation type="journal article" date="2011" name="Antimicrob. Agents Chemother.">
        <title>Sequence of pR3521, an IncB Plasmid from Escherichia coli Encoding ACC-4, SCO-1, and TEM-1 {beta}-Lactamases.</title>
        <authorList>
            <person name="Papagiannitsis C.C."/>
            <person name="Tzouvelekis L.S."/>
            <person name="Kotsakis S.D."/>
            <person name="Tzelepi E."/>
            <person name="Miriagou V."/>
        </authorList>
    </citation>
    <scope>NUCLEOTIDE SEQUENCE</scope>
    <source>
        <plasmid evidence="1">p3521</plasmid>
    </source>
</reference>
<keyword evidence="1" id="KW-0614">Plasmid</keyword>
<sequence length="123" mass="13740">MKKFHFFLLVNVVRFSLFSPVREWCASDHHMPLLCRRFSSVAPYAALPAHLTVCKATAPDGAAVSACLPPHCGLFSADGLSGGTYMTTSRFSRPGERCTSHKTFCRRRQKLLRLPPDNCPVTW</sequence>
<name>E7BTE7_ECOLX</name>
<accession>E7BTE7</accession>
<evidence type="ECO:0000313" key="1">
    <source>
        <dbReference type="EMBL" id="ADB84946.1"/>
    </source>
</evidence>
<dbReference type="EMBL" id="GU256641">
    <property type="protein sequence ID" value="ADB84946.1"/>
    <property type="molecule type" value="Genomic_DNA"/>
</dbReference>
<protein>
    <submittedName>
        <fullName evidence="1">YdhA</fullName>
    </submittedName>
</protein>
<dbReference type="AlphaFoldDB" id="E7BTE7"/>
<geneLocation type="plasmid" evidence="1">
    <name>p3521</name>
</geneLocation>